<gene>
    <name evidence="2" type="ORF">MNOR_LOCUS15761</name>
</gene>
<sequence length="213" mass="23069">MDKQSVLGLIAMVVLAIGVQVSTAKYMCYDCSDNPNNFFPYDPDCGKYDYNNLNFSVTGERENCLITIDYHGSINRGGTSGTEHEDGDCDYDGSSSTTCWCKGDYCNTDSYCSQCGYPKPTPTEAVTTSATTELPGSSLQCYNCIGCSSVEEGTTPVVEDGFLSCMTTVFLDSSQVIRGGNYEEHPDGECIGNSETFSCWCSQDLCNNDQIGS</sequence>
<dbReference type="EMBL" id="CAXKWB010010013">
    <property type="protein sequence ID" value="CAL4096471.1"/>
    <property type="molecule type" value="Genomic_DNA"/>
</dbReference>
<keyword evidence="1" id="KW-0732">Signal</keyword>
<evidence type="ECO:0000313" key="3">
    <source>
        <dbReference type="Proteomes" id="UP001497623"/>
    </source>
</evidence>
<dbReference type="AlphaFoldDB" id="A0AAV2QTI0"/>
<comment type="caution">
    <text evidence="2">The sequence shown here is derived from an EMBL/GenBank/DDBJ whole genome shotgun (WGS) entry which is preliminary data.</text>
</comment>
<protein>
    <submittedName>
        <fullName evidence="2">Uncharacterized protein</fullName>
    </submittedName>
</protein>
<keyword evidence="3" id="KW-1185">Reference proteome</keyword>
<organism evidence="2 3">
    <name type="scientific">Meganyctiphanes norvegica</name>
    <name type="common">Northern krill</name>
    <name type="synonym">Thysanopoda norvegica</name>
    <dbReference type="NCBI Taxonomy" id="48144"/>
    <lineage>
        <taxon>Eukaryota</taxon>
        <taxon>Metazoa</taxon>
        <taxon>Ecdysozoa</taxon>
        <taxon>Arthropoda</taxon>
        <taxon>Crustacea</taxon>
        <taxon>Multicrustacea</taxon>
        <taxon>Malacostraca</taxon>
        <taxon>Eumalacostraca</taxon>
        <taxon>Eucarida</taxon>
        <taxon>Euphausiacea</taxon>
        <taxon>Euphausiidae</taxon>
        <taxon>Meganyctiphanes</taxon>
    </lineage>
</organism>
<feature type="chain" id="PRO_5043371229" evidence="1">
    <location>
        <begin position="25"/>
        <end position="213"/>
    </location>
</feature>
<accession>A0AAV2QTI0</accession>
<feature type="signal peptide" evidence="1">
    <location>
        <begin position="1"/>
        <end position="24"/>
    </location>
</feature>
<name>A0AAV2QTI0_MEGNR</name>
<reference evidence="2 3" key="1">
    <citation type="submission" date="2024-05" db="EMBL/GenBank/DDBJ databases">
        <authorList>
            <person name="Wallberg A."/>
        </authorList>
    </citation>
    <scope>NUCLEOTIDE SEQUENCE [LARGE SCALE GENOMIC DNA]</scope>
</reference>
<dbReference type="Proteomes" id="UP001497623">
    <property type="component" value="Unassembled WGS sequence"/>
</dbReference>
<evidence type="ECO:0000256" key="1">
    <source>
        <dbReference type="SAM" id="SignalP"/>
    </source>
</evidence>
<proteinExistence type="predicted"/>
<evidence type="ECO:0000313" key="2">
    <source>
        <dbReference type="EMBL" id="CAL4096471.1"/>
    </source>
</evidence>